<comment type="caution">
    <text evidence="2">The sequence shown here is derived from an EMBL/GenBank/DDBJ whole genome shotgun (WGS) entry which is preliminary data.</text>
</comment>
<dbReference type="AlphaFoldDB" id="A0AAD5X1J7"/>
<sequence>MSWPPQLPEDVSDKVASTASATASAPPRTVASGSEAPASISKLPAKDAAKLDDNNANQESGKAVERDLEGRDEQSAEEAPSQLIEQEGVIRVPKKEREIEHEIDDRKREERLKSVNDDRGEANGRDELQSLVDEVFSFREEGEKGNAGGSEGRRGVTRLGVRLVRMGMGRG</sequence>
<gene>
    <name evidence="2" type="ORF">HK097_008695</name>
</gene>
<feature type="compositionally biased region" description="Low complexity" evidence="1">
    <location>
        <begin position="15"/>
        <end position="32"/>
    </location>
</feature>
<accession>A0AAD5X1J7</accession>
<feature type="compositionally biased region" description="Basic and acidic residues" evidence="1">
    <location>
        <begin position="44"/>
        <end position="53"/>
    </location>
</feature>
<name>A0AAD5X1J7_9FUNG</name>
<feature type="compositionally biased region" description="Basic and acidic residues" evidence="1">
    <location>
        <begin position="62"/>
        <end position="74"/>
    </location>
</feature>
<evidence type="ECO:0000313" key="2">
    <source>
        <dbReference type="EMBL" id="KAJ3050342.1"/>
    </source>
</evidence>
<dbReference type="Proteomes" id="UP001212841">
    <property type="component" value="Unassembled WGS sequence"/>
</dbReference>
<feature type="compositionally biased region" description="Basic and acidic residues" evidence="1">
    <location>
        <begin position="93"/>
        <end position="127"/>
    </location>
</feature>
<protein>
    <submittedName>
        <fullName evidence="2">Uncharacterized protein</fullName>
    </submittedName>
</protein>
<proteinExistence type="predicted"/>
<organism evidence="2 3">
    <name type="scientific">Rhizophlyctis rosea</name>
    <dbReference type="NCBI Taxonomy" id="64517"/>
    <lineage>
        <taxon>Eukaryota</taxon>
        <taxon>Fungi</taxon>
        <taxon>Fungi incertae sedis</taxon>
        <taxon>Chytridiomycota</taxon>
        <taxon>Chytridiomycota incertae sedis</taxon>
        <taxon>Chytridiomycetes</taxon>
        <taxon>Rhizophlyctidales</taxon>
        <taxon>Rhizophlyctidaceae</taxon>
        <taxon>Rhizophlyctis</taxon>
    </lineage>
</organism>
<reference evidence="2" key="1">
    <citation type="submission" date="2020-05" db="EMBL/GenBank/DDBJ databases">
        <title>Phylogenomic resolution of chytrid fungi.</title>
        <authorList>
            <person name="Stajich J.E."/>
            <person name="Amses K."/>
            <person name="Simmons R."/>
            <person name="Seto K."/>
            <person name="Myers J."/>
            <person name="Bonds A."/>
            <person name="Quandt C.A."/>
            <person name="Barry K."/>
            <person name="Liu P."/>
            <person name="Grigoriev I."/>
            <person name="Longcore J.E."/>
            <person name="James T.Y."/>
        </authorList>
    </citation>
    <scope>NUCLEOTIDE SEQUENCE</scope>
    <source>
        <strain evidence="2">JEL0318</strain>
    </source>
</reference>
<evidence type="ECO:0000256" key="1">
    <source>
        <dbReference type="SAM" id="MobiDB-lite"/>
    </source>
</evidence>
<keyword evidence="3" id="KW-1185">Reference proteome</keyword>
<dbReference type="EMBL" id="JADGJD010000525">
    <property type="protein sequence ID" value="KAJ3050342.1"/>
    <property type="molecule type" value="Genomic_DNA"/>
</dbReference>
<feature type="region of interest" description="Disordered" evidence="1">
    <location>
        <begin position="1"/>
        <end position="127"/>
    </location>
</feature>
<evidence type="ECO:0000313" key="3">
    <source>
        <dbReference type="Proteomes" id="UP001212841"/>
    </source>
</evidence>